<dbReference type="NCBIfam" id="TIGR03591">
    <property type="entry name" value="polynuc_phos"/>
    <property type="match status" value="1"/>
</dbReference>
<dbReference type="InterPro" id="IPR036345">
    <property type="entry name" value="ExoRNase_PH_dom2_sf"/>
</dbReference>
<evidence type="ECO:0000259" key="7">
    <source>
        <dbReference type="PROSITE" id="PS50126"/>
    </source>
</evidence>
<keyword evidence="5" id="KW-0963">Cytoplasm</keyword>
<dbReference type="CDD" id="cd04472">
    <property type="entry name" value="S1_PNPase"/>
    <property type="match status" value="1"/>
</dbReference>
<dbReference type="FunFam" id="3.30.1370.10:FF:000001">
    <property type="entry name" value="Polyribonucleotide nucleotidyltransferase"/>
    <property type="match status" value="1"/>
</dbReference>
<evidence type="ECO:0000256" key="1">
    <source>
        <dbReference type="ARBA" id="ARBA00007404"/>
    </source>
</evidence>
<evidence type="ECO:0000313" key="9">
    <source>
        <dbReference type="Proteomes" id="UP000034504"/>
    </source>
</evidence>
<dbReference type="CDD" id="cd02393">
    <property type="entry name" value="KH-I_PNPase"/>
    <property type="match status" value="1"/>
</dbReference>
<dbReference type="Pfam" id="PF01138">
    <property type="entry name" value="RNase_PH"/>
    <property type="match status" value="2"/>
</dbReference>
<dbReference type="Gene3D" id="3.30.230.70">
    <property type="entry name" value="GHMP Kinase, N-terminal domain"/>
    <property type="match status" value="2"/>
</dbReference>
<evidence type="ECO:0000313" key="8">
    <source>
        <dbReference type="EMBL" id="KKT84912.1"/>
    </source>
</evidence>
<dbReference type="SUPFAM" id="SSF50249">
    <property type="entry name" value="Nucleic acid-binding proteins"/>
    <property type="match status" value="1"/>
</dbReference>
<dbReference type="SMART" id="SM00316">
    <property type="entry name" value="S1"/>
    <property type="match status" value="1"/>
</dbReference>
<comment type="subcellular location">
    <subcellularLocation>
        <location evidence="5">Cytoplasm</location>
    </subcellularLocation>
</comment>
<proteinExistence type="inferred from homology"/>
<dbReference type="PANTHER" id="PTHR11252">
    <property type="entry name" value="POLYRIBONUCLEOTIDE NUCLEOTIDYLTRANSFERASE"/>
    <property type="match status" value="1"/>
</dbReference>
<dbReference type="SUPFAM" id="SSF46915">
    <property type="entry name" value="Polynucleotide phosphorylase/guanosine pentaphosphate synthase (PNPase/GPSI), domain 3"/>
    <property type="match status" value="1"/>
</dbReference>
<keyword evidence="3 5" id="KW-0548">Nucleotidyltransferase</keyword>
<dbReference type="Pfam" id="PF00575">
    <property type="entry name" value="S1"/>
    <property type="match status" value="1"/>
</dbReference>
<dbReference type="InterPro" id="IPR003029">
    <property type="entry name" value="S1_domain"/>
</dbReference>
<gene>
    <name evidence="5" type="primary">pnp</name>
    <name evidence="8" type="ORF">UW82_C0006G0002</name>
</gene>
<dbReference type="PANTHER" id="PTHR11252:SF0">
    <property type="entry name" value="POLYRIBONUCLEOTIDE NUCLEOTIDYLTRANSFERASE 1, MITOCHONDRIAL"/>
    <property type="match status" value="1"/>
</dbReference>
<protein>
    <recommendedName>
        <fullName evidence="5">Polyribonucleotide nucleotidyltransferase</fullName>
        <ecNumber evidence="5">2.7.7.8</ecNumber>
    </recommendedName>
    <alternativeName>
        <fullName evidence="5">Polynucleotide phosphorylase</fullName>
        <shortName evidence="5">PNPase</shortName>
    </alternativeName>
</protein>
<dbReference type="SMART" id="SM00322">
    <property type="entry name" value="KH"/>
    <property type="match status" value="1"/>
</dbReference>
<feature type="region of interest" description="Disordered" evidence="6">
    <location>
        <begin position="698"/>
        <end position="734"/>
    </location>
</feature>
<sequence>MAKLIKKEIEFAGRKLSLETGELAFQATMAVKASFGDTVVLTTVVSGAANPDLDFFPLTVNYEEKLYSGGQIKSSRFVKRDGRPTDDAVIVKRLVDHAIRPLFPQDYMDEVQVTSTVLSLDPNCDPEFLSMIAVSACLQASNIPWQGPMVSARIGHVDNAFVLCPPVYESKPDTKLDMMVSFAGPEKKFLAIEAEVDLLPEDVVLGAIDFARNNLDPVLALINDFAAAVNPDSNKYSYVSKSLDKAFVNEVSAVVKDGVAEMMDQSFDKLKLKEKQDLLQAELFEKFAGKYKKSDLLRAFAEIEKQALQDLILTKHKRPDGRGPKDIRSLTAKVEILPRTHGSALFTRGVTQTLTVATLGSTSLELFIQNMYGERTKRFIHYYNFPPFSTGETGKMGGPGSREIGHGMLAEKALRPVVPDQDEFPYMIILVSETLSSSGSSSMASTCSSTLALMDAGVPIKDIVAGVGVGLITNEDFTDHIIMTDLAYMEDAFGFLDFKLTGTRDAVTAIQCDMKLPGIPMHLLPKIFEQSKEGRLQVIDVLEKTLPKSRADVSKYAPKVMSVKIDPAKIGMVIGSGGKTIKEIEAKTGCLLGIEDDGNIAVSGSDEAMVKKAVDIILGIVKEVEVGEVYDGTVKEIVDFGAFVEILPGKDGLLHVSEMANDFIRDPRDVVKVGDVLKVKVIGVGGDGKVSLSKKALEPGYVPSARPSGRREDDRGGRPRRSFNNSRGGFSHGR</sequence>
<dbReference type="InterPro" id="IPR036612">
    <property type="entry name" value="KH_dom_type_1_sf"/>
</dbReference>
<comment type="caution">
    <text evidence="8">The sequence shown here is derived from an EMBL/GenBank/DDBJ whole genome shotgun (WGS) entry which is preliminary data.</text>
</comment>
<dbReference type="InterPro" id="IPR036456">
    <property type="entry name" value="PNPase_PH_RNA-bd_sf"/>
</dbReference>
<dbReference type="GO" id="GO:0000175">
    <property type="term" value="F:3'-5'-RNA exonuclease activity"/>
    <property type="evidence" value="ECO:0007669"/>
    <property type="project" value="TreeGrafter"/>
</dbReference>
<dbReference type="FunFam" id="3.30.230.70:FF:000001">
    <property type="entry name" value="Polyribonucleotide nucleotidyltransferase"/>
    <property type="match status" value="1"/>
</dbReference>
<dbReference type="GO" id="GO:0005829">
    <property type="term" value="C:cytosol"/>
    <property type="evidence" value="ECO:0007669"/>
    <property type="project" value="TreeGrafter"/>
</dbReference>
<organism evidence="8 9">
    <name type="scientific">candidate division WWE3 bacterium GW2011_GWC2_44_9</name>
    <dbReference type="NCBI Taxonomy" id="1619125"/>
    <lineage>
        <taxon>Bacteria</taxon>
        <taxon>Katanobacteria</taxon>
    </lineage>
</organism>
<dbReference type="GO" id="GO:0006402">
    <property type="term" value="P:mRNA catabolic process"/>
    <property type="evidence" value="ECO:0007669"/>
    <property type="project" value="UniProtKB-UniRule"/>
</dbReference>
<dbReference type="Gene3D" id="2.40.50.140">
    <property type="entry name" value="Nucleic acid-binding proteins"/>
    <property type="match status" value="1"/>
</dbReference>
<evidence type="ECO:0000256" key="2">
    <source>
        <dbReference type="ARBA" id="ARBA00022679"/>
    </source>
</evidence>
<comment type="cofactor">
    <cofactor evidence="5">
        <name>Mg(2+)</name>
        <dbReference type="ChEBI" id="CHEBI:18420"/>
    </cofactor>
</comment>
<feature type="domain" description="S1 motif" evidence="7">
    <location>
        <begin position="627"/>
        <end position="695"/>
    </location>
</feature>
<dbReference type="Proteomes" id="UP000034504">
    <property type="component" value="Unassembled WGS sequence"/>
</dbReference>
<evidence type="ECO:0000256" key="3">
    <source>
        <dbReference type="ARBA" id="ARBA00022695"/>
    </source>
</evidence>
<dbReference type="Gene3D" id="3.30.1370.10">
    <property type="entry name" value="K Homology domain, type 1"/>
    <property type="match status" value="1"/>
</dbReference>
<dbReference type="EC" id="2.7.7.8" evidence="5"/>
<dbReference type="InterPro" id="IPR027408">
    <property type="entry name" value="PNPase/RNase_PH_dom_sf"/>
</dbReference>
<dbReference type="InterPro" id="IPR012340">
    <property type="entry name" value="NA-bd_OB-fold"/>
</dbReference>
<dbReference type="PROSITE" id="PS50126">
    <property type="entry name" value="S1"/>
    <property type="match status" value="1"/>
</dbReference>
<dbReference type="PIRSF" id="PIRSF005499">
    <property type="entry name" value="PNPase"/>
    <property type="match status" value="1"/>
</dbReference>
<dbReference type="Pfam" id="PF00013">
    <property type="entry name" value="KH_1"/>
    <property type="match status" value="1"/>
</dbReference>
<dbReference type="InterPro" id="IPR012162">
    <property type="entry name" value="PNPase"/>
</dbReference>
<comment type="function">
    <text evidence="5">Involved in mRNA degradation. Catalyzes the phosphorolysis of single-stranded polyribonucleotides processively in the 3'- to 5'-direction.</text>
</comment>
<dbReference type="GO" id="GO:0006396">
    <property type="term" value="P:RNA processing"/>
    <property type="evidence" value="ECO:0007669"/>
    <property type="project" value="InterPro"/>
</dbReference>
<evidence type="ECO:0000256" key="4">
    <source>
        <dbReference type="ARBA" id="ARBA00022884"/>
    </source>
</evidence>
<dbReference type="SUPFAM" id="SSF54211">
    <property type="entry name" value="Ribosomal protein S5 domain 2-like"/>
    <property type="match status" value="2"/>
</dbReference>
<keyword evidence="5" id="KW-0460">Magnesium</keyword>
<feature type="binding site" evidence="5">
    <location>
        <position position="497"/>
    </location>
    <ligand>
        <name>Mg(2+)</name>
        <dbReference type="ChEBI" id="CHEBI:18420"/>
    </ligand>
</feature>
<dbReference type="EMBL" id="LCJU01000006">
    <property type="protein sequence ID" value="KKT84912.1"/>
    <property type="molecule type" value="Genomic_DNA"/>
</dbReference>
<dbReference type="InterPro" id="IPR004087">
    <property type="entry name" value="KH_dom"/>
</dbReference>
<accession>A0A0G1MVV8</accession>
<dbReference type="NCBIfam" id="NF008805">
    <property type="entry name" value="PRK11824.1"/>
    <property type="match status" value="1"/>
</dbReference>
<dbReference type="SUPFAM" id="SSF55666">
    <property type="entry name" value="Ribonuclease PH domain 2-like"/>
    <property type="match status" value="2"/>
</dbReference>
<name>A0A0G1MVV8_UNCKA</name>
<dbReference type="AlphaFoldDB" id="A0A0G1MVV8"/>
<keyword evidence="5" id="KW-0479">Metal-binding</keyword>
<dbReference type="PATRIC" id="fig|1619125.3.peg.213"/>
<dbReference type="InterPro" id="IPR001247">
    <property type="entry name" value="ExoRNase_PH_dom1"/>
</dbReference>
<dbReference type="GO" id="GO:0000287">
    <property type="term" value="F:magnesium ion binding"/>
    <property type="evidence" value="ECO:0007669"/>
    <property type="project" value="UniProtKB-UniRule"/>
</dbReference>
<dbReference type="HAMAP" id="MF_01595">
    <property type="entry name" value="PNPase"/>
    <property type="match status" value="1"/>
</dbReference>
<dbReference type="PROSITE" id="PS50084">
    <property type="entry name" value="KH_TYPE_1"/>
    <property type="match status" value="1"/>
</dbReference>
<feature type="binding site" evidence="5">
    <location>
        <position position="491"/>
    </location>
    <ligand>
        <name>Mg(2+)</name>
        <dbReference type="ChEBI" id="CHEBI:18420"/>
    </ligand>
</feature>
<dbReference type="InterPro" id="IPR020568">
    <property type="entry name" value="Ribosomal_Su5_D2-typ_SF"/>
</dbReference>
<evidence type="ECO:0000256" key="5">
    <source>
        <dbReference type="HAMAP-Rule" id="MF_01595"/>
    </source>
</evidence>
<evidence type="ECO:0000256" key="6">
    <source>
        <dbReference type="SAM" id="MobiDB-lite"/>
    </source>
</evidence>
<comment type="catalytic activity">
    <reaction evidence="5">
        <text>RNA(n+1) + phosphate = RNA(n) + a ribonucleoside 5'-diphosphate</text>
        <dbReference type="Rhea" id="RHEA:22096"/>
        <dbReference type="Rhea" id="RHEA-COMP:14527"/>
        <dbReference type="Rhea" id="RHEA-COMP:17342"/>
        <dbReference type="ChEBI" id="CHEBI:43474"/>
        <dbReference type="ChEBI" id="CHEBI:57930"/>
        <dbReference type="ChEBI" id="CHEBI:140395"/>
        <dbReference type="EC" id="2.7.7.8"/>
    </reaction>
</comment>
<comment type="similarity">
    <text evidence="1 5">Belongs to the polyribonucleotide nucleotidyltransferase family.</text>
</comment>
<keyword evidence="2 5" id="KW-0808">Transferase</keyword>
<keyword evidence="4 5" id="KW-0694">RNA-binding</keyword>
<dbReference type="FunFam" id="2.40.50.140:FF:000189">
    <property type="entry name" value="Polyribonucleotide nucleotidyltransferase, putative"/>
    <property type="match status" value="1"/>
</dbReference>
<dbReference type="SUPFAM" id="SSF54791">
    <property type="entry name" value="Eukaryotic type KH-domain (KH-domain type I)"/>
    <property type="match status" value="1"/>
</dbReference>
<dbReference type="InterPro" id="IPR004088">
    <property type="entry name" value="KH_dom_type_1"/>
</dbReference>
<reference evidence="8 9" key="1">
    <citation type="journal article" date="2015" name="Nature">
        <title>rRNA introns, odd ribosomes, and small enigmatic genomes across a large radiation of phyla.</title>
        <authorList>
            <person name="Brown C.T."/>
            <person name="Hug L.A."/>
            <person name="Thomas B.C."/>
            <person name="Sharon I."/>
            <person name="Castelle C.J."/>
            <person name="Singh A."/>
            <person name="Wilkins M.J."/>
            <person name="Williams K.H."/>
            <person name="Banfield J.F."/>
        </authorList>
    </citation>
    <scope>NUCLEOTIDE SEQUENCE [LARGE SCALE GENOMIC DNA]</scope>
</reference>
<dbReference type="GO" id="GO:0003723">
    <property type="term" value="F:RNA binding"/>
    <property type="evidence" value="ECO:0007669"/>
    <property type="project" value="UniProtKB-UniRule"/>
</dbReference>
<dbReference type="GO" id="GO:0004654">
    <property type="term" value="F:polyribonucleotide nucleotidyltransferase activity"/>
    <property type="evidence" value="ECO:0007669"/>
    <property type="project" value="UniProtKB-UniRule"/>
</dbReference>